<comment type="caution">
    <text evidence="2">The sequence shown here is derived from an EMBL/GenBank/DDBJ whole genome shotgun (WGS) entry which is preliminary data.</text>
</comment>
<name>A0A3L9LF02_9MICC</name>
<accession>A0A3L9LF02</accession>
<evidence type="ECO:0000313" key="2">
    <source>
        <dbReference type="EMBL" id="RLY94762.1"/>
    </source>
</evidence>
<organism evidence="2 3">
    <name type="scientific">Kocuria tytonicola</name>
    <dbReference type="NCBI Taxonomy" id="2055946"/>
    <lineage>
        <taxon>Bacteria</taxon>
        <taxon>Bacillati</taxon>
        <taxon>Actinomycetota</taxon>
        <taxon>Actinomycetes</taxon>
        <taxon>Micrococcales</taxon>
        <taxon>Micrococcaceae</taxon>
        <taxon>Kocuria</taxon>
    </lineage>
</organism>
<evidence type="ECO:0000259" key="1">
    <source>
        <dbReference type="Pfam" id="PF06114"/>
    </source>
</evidence>
<dbReference type="Proteomes" id="UP000277871">
    <property type="component" value="Unassembled WGS sequence"/>
</dbReference>
<sequence length="138" mass="15417">MSGLTTTFERMFDPWALIEKHGILVQRAPLRVASGCTDGRRVWLDEHLTDVEARCALTHELVHISRGHTRHQTAAVEDDVRAETARLLVPWEAITAHVGSQLDEWHLAQELGVTERVLIDRLHFASAVELAELRGAAG</sequence>
<evidence type="ECO:0000313" key="3">
    <source>
        <dbReference type="Proteomes" id="UP000277871"/>
    </source>
</evidence>
<dbReference type="EMBL" id="RDEX01000001">
    <property type="protein sequence ID" value="RLY94762.1"/>
    <property type="molecule type" value="Genomic_DNA"/>
</dbReference>
<proteinExistence type="predicted"/>
<protein>
    <submittedName>
        <fullName evidence="2">ImmA/IrrE family metallo-endopeptidase</fullName>
    </submittedName>
</protein>
<keyword evidence="3" id="KW-1185">Reference proteome</keyword>
<feature type="domain" description="IrrE N-terminal-like" evidence="1">
    <location>
        <begin position="19"/>
        <end position="122"/>
    </location>
</feature>
<reference evidence="2 3" key="1">
    <citation type="submission" date="2018-10" db="EMBL/GenBank/DDBJ databases">
        <title>Kocuria tytonicola, new bacteria from the preen glands of American barn owls (Tyto furcata).</title>
        <authorList>
            <person name="Braun M.S."/>
            <person name="Wang E."/>
            <person name="Zimmermann S."/>
            <person name="Boutin S."/>
            <person name="Wagner H."/>
            <person name="Wink M."/>
        </authorList>
    </citation>
    <scope>NUCLEOTIDE SEQUENCE [LARGE SCALE GENOMIC DNA]</scope>
    <source>
        <strain evidence="2 3">473</strain>
    </source>
</reference>
<dbReference type="Pfam" id="PF06114">
    <property type="entry name" value="Peptidase_M78"/>
    <property type="match status" value="1"/>
</dbReference>
<dbReference type="AlphaFoldDB" id="A0A3L9LF02"/>
<dbReference type="InterPro" id="IPR010359">
    <property type="entry name" value="IrrE_HExxH"/>
</dbReference>
<gene>
    <name evidence="2" type="ORF">EAE32_06385</name>
</gene>